<dbReference type="Proteomes" id="UP000238390">
    <property type="component" value="Chromosome"/>
</dbReference>
<sequence length="37" mass="4332">MDQDTRRPDKANPCNQSCSKQIKTTKKIRISNKKLQK</sequence>
<feature type="region of interest" description="Disordered" evidence="1">
    <location>
        <begin position="1"/>
        <end position="37"/>
    </location>
</feature>
<organism evidence="2 3">
    <name type="scientific">Pseudomonas paraeruginosa</name>
    <dbReference type="NCBI Taxonomy" id="2994495"/>
    <lineage>
        <taxon>Bacteria</taxon>
        <taxon>Pseudomonadati</taxon>
        <taxon>Pseudomonadota</taxon>
        <taxon>Gammaproteobacteria</taxon>
        <taxon>Pseudomonadales</taxon>
        <taxon>Pseudomonadaceae</taxon>
        <taxon>Pseudomonas</taxon>
    </lineage>
</organism>
<reference evidence="2 3" key="1">
    <citation type="submission" date="2018-02" db="EMBL/GenBank/DDBJ databases">
        <title>FDA/CDC Antimicrobial Resistant Isolate Bank Genome Sequencing.</title>
        <authorList>
            <person name="Benahmed F.H."/>
            <person name="Lutgring J.D."/>
            <person name="Yoo B."/>
            <person name="Machado M."/>
            <person name="Brown A."/>
            <person name="McAllister G."/>
            <person name="Perry A."/>
            <person name="Halpin A.L."/>
            <person name="Vavikolanu K."/>
            <person name="Ott S."/>
            <person name="Zhao X."/>
            <person name="Tallon L.J."/>
            <person name="Sadzewicz L."/>
            <person name="Aluvathingal J."/>
            <person name="Nadendla S."/>
            <person name="Voskania-kordi A."/>
            <person name="Simonyan V."/>
            <person name="Patel J."/>
            <person name="Shawar R.M."/>
        </authorList>
    </citation>
    <scope>NUCLEOTIDE SEQUENCE [LARGE SCALE GENOMIC DNA]</scope>
    <source>
        <strain evidence="2 3">AR_0356</strain>
    </source>
</reference>
<feature type="compositionally biased region" description="Basic and acidic residues" evidence="1">
    <location>
        <begin position="1"/>
        <end position="10"/>
    </location>
</feature>
<proteinExistence type="predicted"/>
<name>A0A2R3IMA5_9PSED</name>
<gene>
    <name evidence="2" type="ORF">CSB93_0540</name>
</gene>
<evidence type="ECO:0000313" key="2">
    <source>
        <dbReference type="EMBL" id="AVK03065.1"/>
    </source>
</evidence>
<dbReference type="EMBL" id="CP027169">
    <property type="protein sequence ID" value="AVK03065.1"/>
    <property type="molecule type" value="Genomic_DNA"/>
</dbReference>
<evidence type="ECO:0000256" key="1">
    <source>
        <dbReference type="SAM" id="MobiDB-lite"/>
    </source>
</evidence>
<accession>A0A2R3IMA5</accession>
<keyword evidence="3" id="KW-1185">Reference proteome</keyword>
<feature type="compositionally biased region" description="Basic residues" evidence="1">
    <location>
        <begin position="23"/>
        <end position="37"/>
    </location>
</feature>
<feature type="compositionally biased region" description="Polar residues" evidence="1">
    <location>
        <begin position="13"/>
        <end position="22"/>
    </location>
</feature>
<dbReference type="AlphaFoldDB" id="A0A2R3IMA5"/>
<protein>
    <submittedName>
        <fullName evidence="2">Uncharacterized protein</fullName>
    </submittedName>
</protein>
<evidence type="ECO:0000313" key="3">
    <source>
        <dbReference type="Proteomes" id="UP000238390"/>
    </source>
</evidence>